<dbReference type="RefSeq" id="WP_264842291.1">
    <property type="nucleotide sequence ID" value="NZ_AP025628.1"/>
</dbReference>
<feature type="transmembrane region" description="Helical" evidence="1">
    <location>
        <begin position="134"/>
        <end position="156"/>
    </location>
</feature>
<accession>A0AA35CNH5</accession>
<feature type="transmembrane region" description="Helical" evidence="1">
    <location>
        <begin position="168"/>
        <end position="186"/>
    </location>
</feature>
<organism evidence="2 3">
    <name type="scientific">Caldinitratiruptor microaerophilus</name>
    <dbReference type="NCBI Taxonomy" id="671077"/>
    <lineage>
        <taxon>Bacteria</taxon>
        <taxon>Bacillati</taxon>
        <taxon>Bacillota</taxon>
        <taxon>Clostridia</taxon>
        <taxon>Eubacteriales</taxon>
        <taxon>Symbiobacteriaceae</taxon>
        <taxon>Caldinitratiruptor</taxon>
    </lineage>
</organism>
<evidence type="ECO:0008006" key="4">
    <source>
        <dbReference type="Google" id="ProtNLM"/>
    </source>
</evidence>
<protein>
    <recommendedName>
        <fullName evidence="4">Ferric oxidoreductase domain-containing protein</fullName>
    </recommendedName>
</protein>
<evidence type="ECO:0000313" key="3">
    <source>
        <dbReference type="Proteomes" id="UP001163687"/>
    </source>
</evidence>
<sequence length="241" mass="25792">MRKADDRHPGPPPYRLRLAALGWLLPPAALAVPAVRAGLPAVSRLFVEPSTWHITRAAGIMAYLFLWLAAVTGLLLSSRLLGLAAPPPLLGAAHQWGAAWSLYATVVHAVILRYDHWVSFRWPDILLPFASTYRTGAVALGVYALYALVGVQVTSYLRARLGVATWRLAHALSVPAYVLALAHGVWAGTDTAQPWVQALYWSTGSVFAFLLLARLLLTRGARAGGGAPGGRHGEGTAPTAR</sequence>
<name>A0AA35CNH5_9FIRM</name>
<dbReference type="KEGG" id="cmic:caldi_27480"/>
<evidence type="ECO:0000313" key="2">
    <source>
        <dbReference type="EMBL" id="BDG61658.1"/>
    </source>
</evidence>
<proteinExistence type="predicted"/>
<reference evidence="2" key="1">
    <citation type="submission" date="2022-03" db="EMBL/GenBank/DDBJ databases">
        <title>Complete genome sequence of Caldinitratiruptor microaerophilus.</title>
        <authorList>
            <person name="Mukaiyama R."/>
            <person name="Nishiyama T."/>
            <person name="Ueda K."/>
        </authorList>
    </citation>
    <scope>NUCLEOTIDE SEQUENCE</scope>
    <source>
        <strain evidence="2">JCM 16183</strain>
    </source>
</reference>
<feature type="transmembrane region" description="Helical" evidence="1">
    <location>
        <begin position="96"/>
        <end position="114"/>
    </location>
</feature>
<feature type="transmembrane region" description="Helical" evidence="1">
    <location>
        <begin position="55"/>
        <end position="76"/>
    </location>
</feature>
<dbReference type="Proteomes" id="UP001163687">
    <property type="component" value="Chromosome"/>
</dbReference>
<keyword evidence="1" id="KW-0812">Transmembrane</keyword>
<evidence type="ECO:0000256" key="1">
    <source>
        <dbReference type="SAM" id="Phobius"/>
    </source>
</evidence>
<keyword evidence="3" id="KW-1185">Reference proteome</keyword>
<feature type="transmembrane region" description="Helical" evidence="1">
    <location>
        <begin position="198"/>
        <end position="217"/>
    </location>
</feature>
<gene>
    <name evidence="2" type="ORF">caldi_27480</name>
</gene>
<keyword evidence="1" id="KW-0472">Membrane</keyword>
<keyword evidence="1" id="KW-1133">Transmembrane helix</keyword>
<dbReference type="AlphaFoldDB" id="A0AA35CNH5"/>
<dbReference type="EMBL" id="AP025628">
    <property type="protein sequence ID" value="BDG61658.1"/>
    <property type="molecule type" value="Genomic_DNA"/>
</dbReference>